<feature type="domain" description="HMA" evidence="13">
    <location>
        <begin position="10"/>
        <end position="76"/>
    </location>
</feature>
<feature type="transmembrane region" description="Helical" evidence="12">
    <location>
        <begin position="696"/>
        <end position="718"/>
    </location>
</feature>
<dbReference type="NCBIfam" id="TIGR01511">
    <property type="entry name" value="ATPase-IB1_Cu"/>
    <property type="match status" value="1"/>
</dbReference>
<dbReference type="GO" id="GO:0005524">
    <property type="term" value="F:ATP binding"/>
    <property type="evidence" value="ECO:0007669"/>
    <property type="project" value="UniProtKB-UniRule"/>
</dbReference>
<dbReference type="SUPFAM" id="SSF81665">
    <property type="entry name" value="Calcium ATPase, transmembrane domain M"/>
    <property type="match status" value="1"/>
</dbReference>
<dbReference type="Gene3D" id="3.40.1110.10">
    <property type="entry name" value="Calcium-transporting ATPase, cytoplasmic domain N"/>
    <property type="match status" value="1"/>
</dbReference>
<dbReference type="InterPro" id="IPR023298">
    <property type="entry name" value="ATPase_P-typ_TM_dom_sf"/>
</dbReference>
<dbReference type="EC" id="7.2.2.9" evidence="10"/>
<comment type="catalytic activity">
    <reaction evidence="11">
        <text>Cu(2+)(in) + ATP + H2O = Cu(2+)(out) + ADP + phosphate + H(+)</text>
        <dbReference type="Rhea" id="RHEA:10376"/>
        <dbReference type="ChEBI" id="CHEBI:15377"/>
        <dbReference type="ChEBI" id="CHEBI:15378"/>
        <dbReference type="ChEBI" id="CHEBI:29036"/>
        <dbReference type="ChEBI" id="CHEBI:30616"/>
        <dbReference type="ChEBI" id="CHEBI:43474"/>
        <dbReference type="ChEBI" id="CHEBI:456216"/>
        <dbReference type="EC" id="7.2.2.9"/>
    </reaction>
</comment>
<dbReference type="Pfam" id="PF00702">
    <property type="entry name" value="Hydrolase"/>
    <property type="match status" value="1"/>
</dbReference>
<dbReference type="RefSeq" id="WP_167695178.1">
    <property type="nucleotide sequence ID" value="NZ_CP118181.1"/>
</dbReference>
<dbReference type="NCBIfam" id="TIGR01525">
    <property type="entry name" value="ATPase-IB_hvy"/>
    <property type="match status" value="1"/>
</dbReference>
<proteinExistence type="inferred from homology"/>
<dbReference type="SUPFAM" id="SSF56784">
    <property type="entry name" value="HAD-like"/>
    <property type="match status" value="1"/>
</dbReference>
<dbReference type="PANTHER" id="PTHR43520">
    <property type="entry name" value="ATP7, ISOFORM B"/>
    <property type="match status" value="1"/>
</dbReference>
<feature type="transmembrane region" description="Helical" evidence="12">
    <location>
        <begin position="354"/>
        <end position="376"/>
    </location>
</feature>
<name>A0A968GHE9_9SPIO</name>
<evidence type="ECO:0000256" key="5">
    <source>
        <dbReference type="ARBA" id="ARBA00022741"/>
    </source>
</evidence>
<dbReference type="Proteomes" id="UP000778951">
    <property type="component" value="Unassembled WGS sequence"/>
</dbReference>
<dbReference type="InterPro" id="IPR018303">
    <property type="entry name" value="ATPase_P-typ_P_site"/>
</dbReference>
<dbReference type="Gene3D" id="2.70.150.10">
    <property type="entry name" value="Calcium-transporting ATPase, cytoplasmic transduction domain A"/>
    <property type="match status" value="1"/>
</dbReference>
<evidence type="ECO:0000256" key="10">
    <source>
        <dbReference type="ARBA" id="ARBA00038904"/>
    </source>
</evidence>
<keyword evidence="15" id="KW-1185">Reference proteome</keyword>
<dbReference type="InterPro" id="IPR006121">
    <property type="entry name" value="HMA_dom"/>
</dbReference>
<evidence type="ECO:0000256" key="2">
    <source>
        <dbReference type="ARBA" id="ARBA00006024"/>
    </source>
</evidence>
<dbReference type="InterPro" id="IPR059000">
    <property type="entry name" value="ATPase_P-type_domA"/>
</dbReference>
<dbReference type="InterPro" id="IPR044492">
    <property type="entry name" value="P_typ_ATPase_HD_dom"/>
</dbReference>
<dbReference type="CDD" id="cd02094">
    <property type="entry name" value="P-type_ATPase_Cu-like"/>
    <property type="match status" value="1"/>
</dbReference>
<keyword evidence="7" id="KW-1278">Translocase</keyword>
<dbReference type="InterPro" id="IPR036163">
    <property type="entry name" value="HMA_dom_sf"/>
</dbReference>
<evidence type="ECO:0000256" key="1">
    <source>
        <dbReference type="ARBA" id="ARBA00004127"/>
    </source>
</evidence>
<dbReference type="InterPro" id="IPR036412">
    <property type="entry name" value="HAD-like_sf"/>
</dbReference>
<dbReference type="GO" id="GO:0012505">
    <property type="term" value="C:endomembrane system"/>
    <property type="evidence" value="ECO:0007669"/>
    <property type="project" value="UniProtKB-SubCell"/>
</dbReference>
<dbReference type="GO" id="GO:0043682">
    <property type="term" value="F:P-type divalent copper transporter activity"/>
    <property type="evidence" value="ECO:0007669"/>
    <property type="project" value="UniProtKB-EC"/>
</dbReference>
<accession>A0A968GHE9</accession>
<dbReference type="InterPro" id="IPR008250">
    <property type="entry name" value="ATPase_P-typ_transduc_dom_A_sf"/>
</dbReference>
<dbReference type="GO" id="GO:0005886">
    <property type="term" value="C:plasma membrane"/>
    <property type="evidence" value="ECO:0007669"/>
    <property type="project" value="UniProtKB-SubCell"/>
</dbReference>
<evidence type="ECO:0000313" key="15">
    <source>
        <dbReference type="Proteomes" id="UP000778951"/>
    </source>
</evidence>
<dbReference type="InterPro" id="IPR027256">
    <property type="entry name" value="P-typ_ATPase_IB"/>
</dbReference>
<comment type="subcellular location">
    <subcellularLocation>
        <location evidence="12">Cell membrane</location>
    </subcellularLocation>
    <subcellularLocation>
        <location evidence="1">Endomembrane system</location>
        <topology evidence="1">Multi-pass membrane protein</topology>
    </subcellularLocation>
</comment>
<dbReference type="SFLD" id="SFLDS00003">
    <property type="entry name" value="Haloacid_Dehalogenase"/>
    <property type="match status" value="1"/>
</dbReference>
<organism evidence="14 15">
    <name type="scientific">Entomospira culicis</name>
    <dbReference type="NCBI Taxonomy" id="2719989"/>
    <lineage>
        <taxon>Bacteria</taxon>
        <taxon>Pseudomonadati</taxon>
        <taxon>Spirochaetota</taxon>
        <taxon>Spirochaetia</taxon>
        <taxon>Spirochaetales</taxon>
        <taxon>Spirochaetaceae</taxon>
        <taxon>Entomospira</taxon>
    </lineage>
</organism>
<dbReference type="FunFam" id="2.70.150.10:FF:000002">
    <property type="entry name" value="Copper-transporting ATPase 1, putative"/>
    <property type="match status" value="1"/>
</dbReference>
<evidence type="ECO:0000256" key="7">
    <source>
        <dbReference type="ARBA" id="ARBA00022967"/>
    </source>
</evidence>
<evidence type="ECO:0000256" key="6">
    <source>
        <dbReference type="ARBA" id="ARBA00022840"/>
    </source>
</evidence>
<feature type="transmembrane region" description="Helical" evidence="12">
    <location>
        <begin position="132"/>
        <end position="150"/>
    </location>
</feature>
<evidence type="ECO:0000256" key="3">
    <source>
        <dbReference type="ARBA" id="ARBA00022692"/>
    </source>
</evidence>
<dbReference type="Gene3D" id="3.30.70.100">
    <property type="match status" value="1"/>
</dbReference>
<reference evidence="14" key="1">
    <citation type="submission" date="2020-03" db="EMBL/GenBank/DDBJ databases">
        <title>Spirochaetal bacteria isolated from arthropods constitute a novel genus Entomospira genus novum within the order Spirochaetales.</title>
        <authorList>
            <person name="Grana-Miraglia L."/>
            <person name="Sikutova S."/>
            <person name="Fingerle V."/>
            <person name="Sing A."/>
            <person name="Castillo-Ramirez S."/>
            <person name="Margos G."/>
            <person name="Rudolf I."/>
        </authorList>
    </citation>
    <scope>NUCLEOTIDE SEQUENCE</scope>
    <source>
        <strain evidence="14">BR149</strain>
    </source>
</reference>
<sequence>MDKDNPSATQNATLQIQNMTCAACSSAVERRAKKIDGVEQISVNLVTGKASLYFDPTKTTLQDVMQSITKIGYPTTQAKDSLADAQISFQKQQQELLLAMTFGTLLFLLAMGSMIAPSLFRPYLNLKPWMQATIQVGLLLPVLYASLNIYRKGILGIVHRMANMDTLIAVSTITAIIYSFWLLFPASGAHHHLTEHHQIHFYFETVAVILALIKLGKYLEAKSKKRANSALAKLFELESDTALIMDDAHQVHTVPAHTIQVKQKILMRPGMRVPFDGIIVEGNLALDESHLTGESLPVDKTILDAVHAGSLNQAGSATIEVTRIGENTTLAQLRRIVEQAGLSKAPIARLADKISAIFVPIVFLIALFSAIAWWIATKDLTFALTIFMAVLVIACPCALGLATPTAIVIGVNRAATLGILIKNGEALENIGATQTIIFDKTGTLTTGNIAVIDWKLSPNSPMSEEKFLQLAVSAEQRSEHPIAKAIAGLAKSQNIATLPVETFHNEVGFGIHATIAQESILIGLGILTREDLLDRTILQQLETEAMQGFSAIPVAINGAFIGYFRLSDTIKESSKELIQSLHQHNIETILLSGDQLATTKRIAQELHIDRYYAQKIPQEKEAIVAEESLKRHTMMIGDGINDAAALHRAHTALTVHNASDVTMEVADVVLMQNDMKLVLKTILLSKKTLHIIKQNLFWAFIYNIIGIPIAAGVLYIFGGPLLDPMLGALFMAFSSVSVLTNSLRLKRIKL</sequence>
<dbReference type="PROSITE" id="PS50846">
    <property type="entry name" value="HMA_2"/>
    <property type="match status" value="1"/>
</dbReference>
<keyword evidence="12" id="KW-1003">Cell membrane</keyword>
<keyword evidence="8 12" id="KW-1133">Transmembrane helix</keyword>
<dbReference type="GO" id="GO:0005507">
    <property type="term" value="F:copper ion binding"/>
    <property type="evidence" value="ECO:0007669"/>
    <property type="project" value="TreeGrafter"/>
</dbReference>
<feature type="transmembrane region" description="Helical" evidence="12">
    <location>
        <begin position="162"/>
        <end position="184"/>
    </location>
</feature>
<feature type="transmembrane region" description="Helical" evidence="12">
    <location>
        <begin position="199"/>
        <end position="216"/>
    </location>
</feature>
<dbReference type="PROSITE" id="PS00154">
    <property type="entry name" value="ATPASE_E1_E2"/>
    <property type="match status" value="1"/>
</dbReference>
<comment type="caution">
    <text evidence="14">The sequence shown here is derived from an EMBL/GenBank/DDBJ whole genome shotgun (WGS) entry which is preliminary data.</text>
</comment>
<evidence type="ECO:0000259" key="13">
    <source>
        <dbReference type="PROSITE" id="PS50846"/>
    </source>
</evidence>
<dbReference type="NCBIfam" id="TIGR01494">
    <property type="entry name" value="ATPase_P-type"/>
    <property type="match status" value="1"/>
</dbReference>
<dbReference type="AlphaFoldDB" id="A0A968GHE9"/>
<keyword evidence="6 12" id="KW-0067">ATP-binding</keyword>
<gene>
    <name evidence="14" type="ORF">HCT48_02470</name>
</gene>
<evidence type="ECO:0000256" key="8">
    <source>
        <dbReference type="ARBA" id="ARBA00022989"/>
    </source>
</evidence>
<dbReference type="EMBL" id="JAATLM010000001">
    <property type="protein sequence ID" value="NIZ69077.1"/>
    <property type="molecule type" value="Genomic_DNA"/>
</dbReference>
<dbReference type="SUPFAM" id="SSF55008">
    <property type="entry name" value="HMA, heavy metal-associated domain"/>
    <property type="match status" value="1"/>
</dbReference>
<keyword evidence="3 12" id="KW-0812">Transmembrane</keyword>
<dbReference type="InterPro" id="IPR023299">
    <property type="entry name" value="ATPase_P-typ_cyto_dom_N"/>
</dbReference>
<evidence type="ECO:0000256" key="4">
    <source>
        <dbReference type="ARBA" id="ARBA00022723"/>
    </source>
</evidence>
<evidence type="ECO:0000313" key="14">
    <source>
        <dbReference type="EMBL" id="NIZ69077.1"/>
    </source>
</evidence>
<dbReference type="SFLD" id="SFLDG00002">
    <property type="entry name" value="C1.7:_P-type_atpase_like"/>
    <property type="match status" value="1"/>
</dbReference>
<dbReference type="CDD" id="cd00371">
    <property type="entry name" value="HMA"/>
    <property type="match status" value="1"/>
</dbReference>
<comment type="similarity">
    <text evidence="2 12">Belongs to the cation transport ATPase (P-type) (TC 3.A.3) family. Type IB subfamily.</text>
</comment>
<dbReference type="PRINTS" id="PR00943">
    <property type="entry name" value="CUATPASE"/>
</dbReference>
<feature type="transmembrane region" description="Helical" evidence="12">
    <location>
        <begin position="724"/>
        <end position="743"/>
    </location>
</feature>
<dbReference type="GO" id="GO:0055070">
    <property type="term" value="P:copper ion homeostasis"/>
    <property type="evidence" value="ECO:0007669"/>
    <property type="project" value="TreeGrafter"/>
</dbReference>
<evidence type="ECO:0000256" key="11">
    <source>
        <dbReference type="ARBA" id="ARBA00047424"/>
    </source>
</evidence>
<dbReference type="Pfam" id="PF00122">
    <property type="entry name" value="E1-E2_ATPase"/>
    <property type="match status" value="1"/>
</dbReference>
<dbReference type="InterPro" id="IPR001757">
    <property type="entry name" value="P_typ_ATPase"/>
</dbReference>
<dbReference type="PRINTS" id="PR00119">
    <property type="entry name" value="CATATPASE"/>
</dbReference>
<feature type="transmembrane region" description="Helical" evidence="12">
    <location>
        <begin position="96"/>
        <end position="120"/>
    </location>
</feature>
<dbReference type="Gene3D" id="3.40.50.1000">
    <property type="entry name" value="HAD superfamily/HAD-like"/>
    <property type="match status" value="1"/>
</dbReference>
<dbReference type="InterPro" id="IPR023214">
    <property type="entry name" value="HAD_sf"/>
</dbReference>
<dbReference type="FunFam" id="3.30.70.100:FF:000005">
    <property type="entry name" value="Copper-exporting P-type ATPase A"/>
    <property type="match status" value="1"/>
</dbReference>
<keyword evidence="5 12" id="KW-0547">Nucleotide-binding</keyword>
<dbReference type="GO" id="GO:0016887">
    <property type="term" value="F:ATP hydrolysis activity"/>
    <property type="evidence" value="ECO:0007669"/>
    <property type="project" value="InterPro"/>
</dbReference>
<keyword evidence="9 12" id="KW-0472">Membrane</keyword>
<dbReference type="SUPFAM" id="SSF81653">
    <property type="entry name" value="Calcium ATPase, transduction domain A"/>
    <property type="match status" value="1"/>
</dbReference>
<dbReference type="PANTHER" id="PTHR43520:SF8">
    <property type="entry name" value="P-TYPE CU(+) TRANSPORTER"/>
    <property type="match status" value="1"/>
</dbReference>
<feature type="transmembrane region" description="Helical" evidence="12">
    <location>
        <begin position="382"/>
        <end position="403"/>
    </location>
</feature>
<evidence type="ECO:0000256" key="12">
    <source>
        <dbReference type="RuleBase" id="RU362081"/>
    </source>
</evidence>
<protein>
    <recommendedName>
        <fullName evidence="10">P-type Cu(2+) transporter</fullName>
        <ecNumber evidence="10">7.2.2.9</ecNumber>
    </recommendedName>
</protein>
<evidence type="ECO:0000256" key="9">
    <source>
        <dbReference type="ARBA" id="ARBA00023136"/>
    </source>
</evidence>
<dbReference type="Pfam" id="PF00403">
    <property type="entry name" value="HMA"/>
    <property type="match status" value="1"/>
</dbReference>
<keyword evidence="4 12" id="KW-0479">Metal-binding</keyword>
<dbReference type="SFLD" id="SFLDF00027">
    <property type="entry name" value="p-type_atpase"/>
    <property type="match status" value="1"/>
</dbReference>